<name>A0ABS3A9I9_9VIBR</name>
<dbReference type="Pfam" id="PF00497">
    <property type="entry name" value="SBP_bac_3"/>
    <property type="match status" value="1"/>
</dbReference>
<keyword evidence="1" id="KW-0732">Signal</keyword>
<dbReference type="RefSeq" id="WP_206371633.1">
    <property type="nucleotide sequence ID" value="NZ_CAWPTM010000104.1"/>
</dbReference>
<dbReference type="InterPro" id="IPR001638">
    <property type="entry name" value="Solute-binding_3/MltF_N"/>
</dbReference>
<organism evidence="3 4">
    <name type="scientific">Vibrio neptunius</name>
    <dbReference type="NCBI Taxonomy" id="170651"/>
    <lineage>
        <taxon>Bacteria</taxon>
        <taxon>Pseudomonadati</taxon>
        <taxon>Pseudomonadota</taxon>
        <taxon>Gammaproteobacteria</taxon>
        <taxon>Vibrionales</taxon>
        <taxon>Vibrionaceae</taxon>
        <taxon>Vibrio</taxon>
    </lineage>
</organism>
<feature type="domain" description="Solute-binding protein family 3/N-terminal" evidence="2">
    <location>
        <begin position="37"/>
        <end position="241"/>
    </location>
</feature>
<proteinExistence type="predicted"/>
<evidence type="ECO:0000256" key="1">
    <source>
        <dbReference type="SAM" id="SignalP"/>
    </source>
</evidence>
<evidence type="ECO:0000313" key="3">
    <source>
        <dbReference type="EMBL" id="MBN3579794.1"/>
    </source>
</evidence>
<dbReference type="Gene3D" id="3.40.190.10">
    <property type="entry name" value="Periplasmic binding protein-like II"/>
    <property type="match status" value="2"/>
</dbReference>
<gene>
    <name evidence="3" type="ORF">JYA62_19225</name>
</gene>
<dbReference type="EMBL" id="JAFHLB010000030">
    <property type="protein sequence ID" value="MBN3579794.1"/>
    <property type="molecule type" value="Genomic_DNA"/>
</dbReference>
<sequence length="261" mass="29508">MKRTPAFLSPLIGLVLSFLSVSAAGNSNDLRELSFFTESYPPANFMKDDKISGYAVEILVAASKLVGEEIDISQVTLQPWARSYRTVLTQDSSVLFSTTRSEHRETLFNWVGPIADIKIVVMARKDAGIKIEKPMDMAKYRIGVIRDDIGEQTLLAMGLPRDSMQEANYVTTLAEQLMKKRIDLLVYAHRAAIWWSKQAELDTDLFEAVYVVREGFVYYAFNVDVKPEVTAKLQKGIDLLKSTQGQSGKSLYKEIMDKYER</sequence>
<accession>A0ABS3A9I9</accession>
<comment type="caution">
    <text evidence="3">The sequence shown here is derived from an EMBL/GenBank/DDBJ whole genome shotgun (WGS) entry which is preliminary data.</text>
</comment>
<keyword evidence="4" id="KW-1185">Reference proteome</keyword>
<dbReference type="PANTHER" id="PTHR38834:SF3">
    <property type="entry name" value="SOLUTE-BINDING PROTEIN FAMILY 3_N-TERMINAL DOMAIN-CONTAINING PROTEIN"/>
    <property type="match status" value="1"/>
</dbReference>
<feature type="chain" id="PRO_5045643221" evidence="1">
    <location>
        <begin position="24"/>
        <end position="261"/>
    </location>
</feature>
<evidence type="ECO:0000313" key="4">
    <source>
        <dbReference type="Proteomes" id="UP000779070"/>
    </source>
</evidence>
<dbReference type="PANTHER" id="PTHR38834">
    <property type="entry name" value="PERIPLASMIC SUBSTRATE BINDING PROTEIN FAMILY 3"/>
    <property type="match status" value="1"/>
</dbReference>
<dbReference type="SUPFAM" id="SSF53850">
    <property type="entry name" value="Periplasmic binding protein-like II"/>
    <property type="match status" value="1"/>
</dbReference>
<evidence type="ECO:0000259" key="2">
    <source>
        <dbReference type="Pfam" id="PF00497"/>
    </source>
</evidence>
<reference evidence="3 4" key="1">
    <citation type="submission" date="2021-02" db="EMBL/GenBank/DDBJ databases">
        <title>Draft Genome Sequences of 5 Vibrio neptunius Strains Isolated From of Bivalve Hatcheries.</title>
        <authorList>
            <person name="Galvis F."/>
            <person name="Barja J.L."/>
            <person name="Lemos M.L."/>
            <person name="Balado M."/>
        </authorList>
    </citation>
    <scope>NUCLEOTIDE SEQUENCE [LARGE SCALE GENOMIC DNA]</scope>
    <source>
        <strain evidence="3 4">PP-145.98</strain>
    </source>
</reference>
<protein>
    <submittedName>
        <fullName evidence="3">Transporter substrate-binding domain-containing protein</fullName>
    </submittedName>
</protein>
<dbReference type="Proteomes" id="UP000779070">
    <property type="component" value="Unassembled WGS sequence"/>
</dbReference>
<feature type="signal peptide" evidence="1">
    <location>
        <begin position="1"/>
        <end position="23"/>
    </location>
</feature>